<keyword evidence="2" id="KW-1185">Reference proteome</keyword>
<dbReference type="Gene3D" id="1.10.1200.10">
    <property type="entry name" value="ACP-like"/>
    <property type="match status" value="1"/>
</dbReference>
<dbReference type="EMBL" id="JBHUMM010000006">
    <property type="protein sequence ID" value="MFD2670778.1"/>
    <property type="molecule type" value="Genomic_DNA"/>
</dbReference>
<evidence type="ECO:0000313" key="2">
    <source>
        <dbReference type="Proteomes" id="UP001597497"/>
    </source>
</evidence>
<sequence>MELNTQIRELVMQANLFETMEGELDDEELLHLDSMSLIWLITSLEEQFQIPIDYRTEDLSHFQSIQRIEQYVQDKLAKLSV</sequence>
<evidence type="ECO:0008006" key="3">
    <source>
        <dbReference type="Google" id="ProtNLM"/>
    </source>
</evidence>
<gene>
    <name evidence="1" type="ORF">ACFSUC_04030</name>
</gene>
<proteinExistence type="predicted"/>
<dbReference type="InterPro" id="IPR036736">
    <property type="entry name" value="ACP-like_sf"/>
</dbReference>
<dbReference type="RefSeq" id="WP_379928205.1">
    <property type="nucleotide sequence ID" value="NZ_JBHUMM010000006.1"/>
</dbReference>
<reference evidence="2" key="1">
    <citation type="journal article" date="2019" name="Int. J. Syst. Evol. Microbiol.">
        <title>The Global Catalogue of Microorganisms (GCM) 10K type strain sequencing project: providing services to taxonomists for standard genome sequencing and annotation.</title>
        <authorList>
            <consortium name="The Broad Institute Genomics Platform"/>
            <consortium name="The Broad Institute Genome Sequencing Center for Infectious Disease"/>
            <person name="Wu L."/>
            <person name="Ma J."/>
        </authorList>
    </citation>
    <scope>NUCLEOTIDE SEQUENCE [LARGE SCALE GENOMIC DNA]</scope>
    <source>
        <strain evidence="2">KCTC 33676</strain>
    </source>
</reference>
<organism evidence="1 2">
    <name type="scientific">Marinicrinis sediminis</name>
    <dbReference type="NCBI Taxonomy" id="1652465"/>
    <lineage>
        <taxon>Bacteria</taxon>
        <taxon>Bacillati</taxon>
        <taxon>Bacillota</taxon>
        <taxon>Bacilli</taxon>
        <taxon>Bacillales</taxon>
        <taxon>Paenibacillaceae</taxon>
    </lineage>
</organism>
<name>A0ABW5R6V8_9BACL</name>
<dbReference type="SUPFAM" id="SSF47336">
    <property type="entry name" value="ACP-like"/>
    <property type="match status" value="1"/>
</dbReference>
<comment type="caution">
    <text evidence="1">The sequence shown here is derived from an EMBL/GenBank/DDBJ whole genome shotgun (WGS) entry which is preliminary data.</text>
</comment>
<dbReference type="Proteomes" id="UP001597497">
    <property type="component" value="Unassembled WGS sequence"/>
</dbReference>
<accession>A0ABW5R6V8</accession>
<protein>
    <recommendedName>
        <fullName evidence="3">Acyl carrier protein</fullName>
    </recommendedName>
</protein>
<evidence type="ECO:0000313" key="1">
    <source>
        <dbReference type="EMBL" id="MFD2670778.1"/>
    </source>
</evidence>